<feature type="compositionally biased region" description="Basic and acidic residues" evidence="1">
    <location>
        <begin position="161"/>
        <end position="174"/>
    </location>
</feature>
<comment type="caution">
    <text evidence="2">The sequence shown here is derived from an EMBL/GenBank/DDBJ whole genome shotgun (WGS) entry which is preliminary data.</text>
</comment>
<dbReference type="AlphaFoldDB" id="A0A8K0TFD0"/>
<accession>A0A8K0TFD0</accession>
<dbReference type="OrthoDB" id="8062037at2759"/>
<feature type="compositionally biased region" description="Polar residues" evidence="1">
    <location>
        <begin position="179"/>
        <end position="188"/>
    </location>
</feature>
<reference evidence="2" key="1">
    <citation type="journal article" date="2021" name="Nat. Commun.">
        <title>Genetic determinants of endophytism in the Arabidopsis root mycobiome.</title>
        <authorList>
            <person name="Mesny F."/>
            <person name="Miyauchi S."/>
            <person name="Thiergart T."/>
            <person name="Pickel B."/>
            <person name="Atanasova L."/>
            <person name="Karlsson M."/>
            <person name="Huettel B."/>
            <person name="Barry K.W."/>
            <person name="Haridas S."/>
            <person name="Chen C."/>
            <person name="Bauer D."/>
            <person name="Andreopoulos W."/>
            <person name="Pangilinan J."/>
            <person name="LaButti K."/>
            <person name="Riley R."/>
            <person name="Lipzen A."/>
            <person name="Clum A."/>
            <person name="Drula E."/>
            <person name="Henrissat B."/>
            <person name="Kohler A."/>
            <person name="Grigoriev I.V."/>
            <person name="Martin F.M."/>
            <person name="Hacquard S."/>
        </authorList>
    </citation>
    <scope>NUCLEOTIDE SEQUENCE</scope>
    <source>
        <strain evidence="2">MPI-CAGE-AT-0016</strain>
    </source>
</reference>
<feature type="compositionally biased region" description="Polar residues" evidence="1">
    <location>
        <begin position="273"/>
        <end position="286"/>
    </location>
</feature>
<evidence type="ECO:0000313" key="3">
    <source>
        <dbReference type="Proteomes" id="UP000813385"/>
    </source>
</evidence>
<proteinExistence type="predicted"/>
<feature type="region of interest" description="Disordered" evidence="1">
    <location>
        <begin position="161"/>
        <end position="202"/>
    </location>
</feature>
<evidence type="ECO:0000256" key="1">
    <source>
        <dbReference type="SAM" id="MobiDB-lite"/>
    </source>
</evidence>
<protein>
    <recommendedName>
        <fullName evidence="4">LIM zinc-binding domain-containing protein</fullName>
    </recommendedName>
</protein>
<dbReference type="Proteomes" id="UP000813385">
    <property type="component" value="Unassembled WGS sequence"/>
</dbReference>
<evidence type="ECO:0008006" key="4">
    <source>
        <dbReference type="Google" id="ProtNLM"/>
    </source>
</evidence>
<feature type="compositionally biased region" description="Polar residues" evidence="1">
    <location>
        <begin position="487"/>
        <end position="507"/>
    </location>
</feature>
<feature type="compositionally biased region" description="Basic and acidic residues" evidence="1">
    <location>
        <begin position="191"/>
        <end position="200"/>
    </location>
</feature>
<feature type="compositionally biased region" description="Basic and acidic residues" evidence="1">
    <location>
        <begin position="262"/>
        <end position="272"/>
    </location>
</feature>
<feature type="compositionally biased region" description="Low complexity" evidence="1">
    <location>
        <begin position="472"/>
        <end position="481"/>
    </location>
</feature>
<sequence length="565" mass="62958">MPPSSRPPQLDSQAAALLAQRPSRPLFTCTFCWHLSPDSPHVVGRSARLACKSCFAGLIDLAICWVCGEVVLRGDDCVSLGWCFWHRSCYGCLLYGSRLICQGVGVEELFEGTESVEQVEDQEMGKGRGREVETVPLCANCFVEAEIDELDERAIQQKALNRMEHEKQKMERLRVKMSPETSSRQQQPAEDEPRPSDGHECAMPLDSTIYVSMSNPLGEPAFKPSPTKPIPRWMQYLPEYRKTYHPEESHSPTRRSTSALPKHPEQDSDRSRASSGVSATTLCPTRTHTPVSTPPPLSPRTSSKSFASSPFDDLADPVYPPLEIRTTRQQPISWVSHEPLKRPSSRIGFKQGHERSETEASAYLTPPEFSVDEGDESGSPIQAGATRVRRRRHEGLRPQHRPQSPLSAVVDPSPTLSRTHQHDAVRPLMRTPPTLSSEYLDKYRPIRSPSPKPMAGFREPMAMIEAMRRDSMATSSSASTAREPETPTRTSSGRMRQETLQPSQIQDQVRAGRQRRRPSAGGLQVGPQTPLDGAESLHSATQQGLTYSPGKRRNLQSELKKLFGK</sequence>
<feature type="region of interest" description="Disordered" evidence="1">
    <location>
        <begin position="244"/>
        <end position="565"/>
    </location>
</feature>
<evidence type="ECO:0000313" key="2">
    <source>
        <dbReference type="EMBL" id="KAH7354314.1"/>
    </source>
</evidence>
<feature type="compositionally biased region" description="Basic residues" evidence="1">
    <location>
        <begin position="387"/>
        <end position="400"/>
    </location>
</feature>
<dbReference type="EMBL" id="JAGPXD010000005">
    <property type="protein sequence ID" value="KAH7354314.1"/>
    <property type="molecule type" value="Genomic_DNA"/>
</dbReference>
<name>A0A8K0TFD0_9PEZI</name>
<keyword evidence="3" id="KW-1185">Reference proteome</keyword>
<organism evidence="2 3">
    <name type="scientific">Plectosphaerella cucumerina</name>
    <dbReference type="NCBI Taxonomy" id="40658"/>
    <lineage>
        <taxon>Eukaryota</taxon>
        <taxon>Fungi</taxon>
        <taxon>Dikarya</taxon>
        <taxon>Ascomycota</taxon>
        <taxon>Pezizomycotina</taxon>
        <taxon>Sordariomycetes</taxon>
        <taxon>Hypocreomycetidae</taxon>
        <taxon>Glomerellales</taxon>
        <taxon>Plectosphaerellaceae</taxon>
        <taxon>Plectosphaerella</taxon>
    </lineage>
</organism>
<gene>
    <name evidence="2" type="ORF">B0T11DRAFT_321076</name>
</gene>